<reference evidence="13 14" key="1">
    <citation type="submission" date="2018-05" db="EMBL/GenBank/DDBJ databases">
        <title>Leucothrix arctica sp. nov., isolated from Arctic seawater.</title>
        <authorList>
            <person name="Choi A."/>
            <person name="Baek K."/>
        </authorList>
    </citation>
    <scope>NUCLEOTIDE SEQUENCE [LARGE SCALE GENOMIC DNA]</scope>
    <source>
        <strain evidence="13 14">IMCC9719</strain>
    </source>
</reference>
<dbReference type="GO" id="GO:0015031">
    <property type="term" value="P:protein transport"/>
    <property type="evidence" value="ECO:0007669"/>
    <property type="project" value="UniProtKB-KW"/>
</dbReference>
<dbReference type="NCBIfam" id="TIGR01352">
    <property type="entry name" value="tonB_Cterm"/>
    <property type="match status" value="1"/>
</dbReference>
<evidence type="ECO:0000256" key="5">
    <source>
        <dbReference type="ARBA" id="ARBA00022519"/>
    </source>
</evidence>
<dbReference type="RefSeq" id="WP_109824648.1">
    <property type="nucleotide sequence ID" value="NZ_QGKL01000040.1"/>
</dbReference>
<evidence type="ECO:0000259" key="12">
    <source>
        <dbReference type="PROSITE" id="PS52015"/>
    </source>
</evidence>
<keyword evidence="6 11" id="KW-0812">Transmembrane</keyword>
<feature type="transmembrane region" description="Helical" evidence="11">
    <location>
        <begin position="12"/>
        <end position="33"/>
    </location>
</feature>
<dbReference type="GO" id="GO:0055085">
    <property type="term" value="P:transmembrane transport"/>
    <property type="evidence" value="ECO:0007669"/>
    <property type="project" value="InterPro"/>
</dbReference>
<dbReference type="GO" id="GO:0031992">
    <property type="term" value="F:energy transducer activity"/>
    <property type="evidence" value="ECO:0007669"/>
    <property type="project" value="TreeGrafter"/>
</dbReference>
<comment type="subcellular location">
    <subcellularLocation>
        <location evidence="1">Cell inner membrane</location>
        <topology evidence="1">Single-pass membrane protein</topology>
        <orientation evidence="1">Periplasmic side</orientation>
    </subcellularLocation>
</comment>
<proteinExistence type="inferred from homology"/>
<dbReference type="InterPro" id="IPR051045">
    <property type="entry name" value="TonB-dependent_transducer"/>
</dbReference>
<keyword evidence="8 11" id="KW-1133">Transmembrane helix</keyword>
<gene>
    <name evidence="13" type="ORF">DKT75_16160</name>
</gene>
<keyword evidence="4" id="KW-1003">Cell membrane</keyword>
<comment type="similarity">
    <text evidence="2">Belongs to the TonB family.</text>
</comment>
<dbReference type="GO" id="GO:0098797">
    <property type="term" value="C:plasma membrane protein complex"/>
    <property type="evidence" value="ECO:0007669"/>
    <property type="project" value="TreeGrafter"/>
</dbReference>
<evidence type="ECO:0000256" key="2">
    <source>
        <dbReference type="ARBA" id="ARBA00006555"/>
    </source>
</evidence>
<dbReference type="Proteomes" id="UP000245506">
    <property type="component" value="Unassembled WGS sequence"/>
</dbReference>
<evidence type="ECO:0000256" key="8">
    <source>
        <dbReference type="ARBA" id="ARBA00022989"/>
    </source>
</evidence>
<dbReference type="PROSITE" id="PS52015">
    <property type="entry name" value="TONB_CTD"/>
    <property type="match status" value="1"/>
</dbReference>
<keyword evidence="3" id="KW-0813">Transport</keyword>
<evidence type="ECO:0000256" key="7">
    <source>
        <dbReference type="ARBA" id="ARBA00022927"/>
    </source>
</evidence>
<dbReference type="InterPro" id="IPR037682">
    <property type="entry name" value="TonB_C"/>
</dbReference>
<evidence type="ECO:0000256" key="1">
    <source>
        <dbReference type="ARBA" id="ARBA00004383"/>
    </source>
</evidence>
<sequence>MPLNLSQISPMFATLPAAAVLHGVIILGTGFGLPEPNIANKSTLLDITIVHTDSDVAPKDADFVAQSNQQGSGSLKEKSRITSPFASDNPSNTNGDQTFASEETAPEIVVDPKPKILTTKGQTNKIIQKEVEEEEVKEPKIVSQDISEKAEEIATLMAEMNKDEKRYAKRPRIHFVDSISAKSAVEAEYINNWAKKLERIGNINFPEEAIRRSLSGTLILNATLDRAGRVVELEITISSGNRTLDKAALRIVKLASPYQPLPSEVRKKYDRLNITRSIVFNKENAGAAFYTN</sequence>
<protein>
    <submittedName>
        <fullName evidence="13">Energy transducer TonB</fullName>
    </submittedName>
</protein>
<feature type="compositionally biased region" description="Polar residues" evidence="10">
    <location>
        <begin position="81"/>
        <end position="101"/>
    </location>
</feature>
<dbReference type="Pfam" id="PF03544">
    <property type="entry name" value="TonB_C"/>
    <property type="match status" value="1"/>
</dbReference>
<keyword evidence="5" id="KW-0997">Cell inner membrane</keyword>
<organism evidence="13 14">
    <name type="scientific">Leucothrix arctica</name>
    <dbReference type="NCBI Taxonomy" id="1481894"/>
    <lineage>
        <taxon>Bacteria</taxon>
        <taxon>Pseudomonadati</taxon>
        <taxon>Pseudomonadota</taxon>
        <taxon>Gammaproteobacteria</taxon>
        <taxon>Thiotrichales</taxon>
        <taxon>Thiotrichaceae</taxon>
        <taxon>Leucothrix</taxon>
    </lineage>
</organism>
<evidence type="ECO:0000256" key="9">
    <source>
        <dbReference type="ARBA" id="ARBA00023136"/>
    </source>
</evidence>
<evidence type="ECO:0000256" key="11">
    <source>
        <dbReference type="SAM" id="Phobius"/>
    </source>
</evidence>
<feature type="region of interest" description="Disordered" evidence="10">
    <location>
        <begin position="66"/>
        <end position="107"/>
    </location>
</feature>
<evidence type="ECO:0000256" key="10">
    <source>
        <dbReference type="SAM" id="MobiDB-lite"/>
    </source>
</evidence>
<dbReference type="PANTHER" id="PTHR33446:SF11">
    <property type="entry name" value="TONB3"/>
    <property type="match status" value="1"/>
</dbReference>
<accession>A0A317CAD0</accession>
<evidence type="ECO:0000313" key="13">
    <source>
        <dbReference type="EMBL" id="PWQ94293.1"/>
    </source>
</evidence>
<evidence type="ECO:0000313" key="14">
    <source>
        <dbReference type="Proteomes" id="UP000245506"/>
    </source>
</evidence>
<dbReference type="AlphaFoldDB" id="A0A317CAD0"/>
<feature type="domain" description="TonB C-terminal" evidence="12">
    <location>
        <begin position="190"/>
        <end position="289"/>
    </location>
</feature>
<name>A0A317CAD0_9GAMM</name>
<dbReference type="PANTHER" id="PTHR33446">
    <property type="entry name" value="PROTEIN TONB-RELATED"/>
    <property type="match status" value="1"/>
</dbReference>
<dbReference type="InterPro" id="IPR006260">
    <property type="entry name" value="TonB/TolA_C"/>
</dbReference>
<keyword evidence="14" id="KW-1185">Reference proteome</keyword>
<keyword evidence="9 11" id="KW-0472">Membrane</keyword>
<dbReference type="EMBL" id="QGKL01000040">
    <property type="protein sequence ID" value="PWQ94293.1"/>
    <property type="molecule type" value="Genomic_DNA"/>
</dbReference>
<evidence type="ECO:0000256" key="6">
    <source>
        <dbReference type="ARBA" id="ARBA00022692"/>
    </source>
</evidence>
<evidence type="ECO:0000256" key="3">
    <source>
        <dbReference type="ARBA" id="ARBA00022448"/>
    </source>
</evidence>
<dbReference type="SUPFAM" id="SSF74653">
    <property type="entry name" value="TolA/TonB C-terminal domain"/>
    <property type="match status" value="1"/>
</dbReference>
<evidence type="ECO:0000256" key="4">
    <source>
        <dbReference type="ARBA" id="ARBA00022475"/>
    </source>
</evidence>
<dbReference type="OrthoDB" id="9803361at2"/>
<keyword evidence="7" id="KW-0653">Protein transport</keyword>
<comment type="caution">
    <text evidence="13">The sequence shown here is derived from an EMBL/GenBank/DDBJ whole genome shotgun (WGS) entry which is preliminary data.</text>
</comment>
<dbReference type="Gene3D" id="3.30.1150.10">
    <property type="match status" value="1"/>
</dbReference>